<dbReference type="Proteomes" id="UP001497623">
    <property type="component" value="Unassembled WGS sequence"/>
</dbReference>
<keyword evidence="6" id="KW-0812">Transmembrane</keyword>
<dbReference type="GO" id="GO:0007157">
    <property type="term" value="P:heterophilic cell-cell adhesion via plasma membrane cell adhesion molecules"/>
    <property type="evidence" value="ECO:0007669"/>
    <property type="project" value="UniProtKB-ARBA"/>
</dbReference>
<organism evidence="8 9">
    <name type="scientific">Meganyctiphanes norvegica</name>
    <name type="common">Northern krill</name>
    <name type="synonym">Thysanopoda norvegica</name>
    <dbReference type="NCBI Taxonomy" id="48144"/>
    <lineage>
        <taxon>Eukaryota</taxon>
        <taxon>Metazoa</taxon>
        <taxon>Ecdysozoa</taxon>
        <taxon>Arthropoda</taxon>
        <taxon>Crustacea</taxon>
        <taxon>Multicrustacea</taxon>
        <taxon>Malacostraca</taxon>
        <taxon>Eumalacostraca</taxon>
        <taxon>Eucarida</taxon>
        <taxon>Euphausiacea</taxon>
        <taxon>Euphausiidae</taxon>
        <taxon>Meganyctiphanes</taxon>
    </lineage>
</organism>
<evidence type="ECO:0000313" key="9">
    <source>
        <dbReference type="Proteomes" id="UP001497623"/>
    </source>
</evidence>
<dbReference type="InterPro" id="IPR032695">
    <property type="entry name" value="Integrin_dom_sf"/>
</dbReference>
<name>A0AAV2R5K6_MEGNR</name>
<dbReference type="Pfam" id="PF20806">
    <property type="entry name" value="Integrin_A_Ig_3"/>
    <property type="match status" value="2"/>
</dbReference>
<keyword evidence="2" id="KW-0401">Integrin</keyword>
<dbReference type="GO" id="GO:0008305">
    <property type="term" value="C:integrin complex"/>
    <property type="evidence" value="ECO:0007669"/>
    <property type="project" value="InterPro"/>
</dbReference>
<comment type="subcellular location">
    <subcellularLocation>
        <location evidence="1">Membrane</location>
        <topology evidence="1">Single-pass type I membrane protein</topology>
    </subcellularLocation>
</comment>
<evidence type="ECO:0000256" key="6">
    <source>
        <dbReference type="SAM" id="Phobius"/>
    </source>
</evidence>
<dbReference type="InterPro" id="IPR000413">
    <property type="entry name" value="Integrin_alpha"/>
</dbReference>
<dbReference type="InterPro" id="IPR048286">
    <property type="entry name" value="Integrin_alpha_Ig-like_3"/>
</dbReference>
<reference evidence="8 9" key="1">
    <citation type="submission" date="2024-05" db="EMBL/GenBank/DDBJ databases">
        <authorList>
            <person name="Wallberg A."/>
        </authorList>
    </citation>
    <scope>NUCLEOTIDE SEQUENCE [LARGE SCALE GENOMIC DNA]</scope>
</reference>
<dbReference type="GO" id="GO:0005178">
    <property type="term" value="F:integrin binding"/>
    <property type="evidence" value="ECO:0007669"/>
    <property type="project" value="TreeGrafter"/>
</dbReference>
<protein>
    <recommendedName>
        <fullName evidence="7">Integrin alpha third immunoglobulin-like domain-containing protein</fullName>
    </recommendedName>
</protein>
<keyword evidence="3 6" id="KW-0472">Membrane</keyword>
<feature type="compositionally biased region" description="Basic and acidic residues" evidence="5">
    <location>
        <begin position="604"/>
        <end position="671"/>
    </location>
</feature>
<dbReference type="Gene3D" id="2.60.40.1530">
    <property type="entry name" value="ntegrin, alpha v. Chain A, domain 4"/>
    <property type="match status" value="2"/>
</dbReference>
<dbReference type="PANTHER" id="PTHR23220:SF134">
    <property type="entry name" value="INTEGRIN ALPHA-2 DOMAIN-CONTAINING PROTEIN"/>
    <property type="match status" value="1"/>
</dbReference>
<feature type="domain" description="Integrin alpha third immunoglobulin-like" evidence="7">
    <location>
        <begin position="123"/>
        <end position="234"/>
    </location>
</feature>
<dbReference type="GO" id="GO:0007229">
    <property type="term" value="P:integrin-mediated signaling pathway"/>
    <property type="evidence" value="ECO:0007669"/>
    <property type="project" value="UniProtKB-KW"/>
</dbReference>
<dbReference type="GO" id="GO:0007160">
    <property type="term" value="P:cell-matrix adhesion"/>
    <property type="evidence" value="ECO:0007669"/>
    <property type="project" value="TreeGrafter"/>
</dbReference>
<dbReference type="InterPro" id="IPR018184">
    <property type="entry name" value="Integrin_alpha_C_CS"/>
</dbReference>
<dbReference type="Gene3D" id="1.20.5.930">
    <property type="entry name" value="Bicelle-embedded integrin alpha(iib) transmembrane segment"/>
    <property type="match status" value="1"/>
</dbReference>
<dbReference type="AlphaFoldDB" id="A0AAV2R5K6"/>
<keyword evidence="4" id="KW-0325">Glycoprotein</keyword>
<dbReference type="PROSITE" id="PS00242">
    <property type="entry name" value="INTEGRIN_ALPHA"/>
    <property type="match status" value="1"/>
</dbReference>
<feature type="domain" description="Integrin alpha third immunoglobulin-like" evidence="7">
    <location>
        <begin position="416"/>
        <end position="512"/>
    </location>
</feature>
<keyword evidence="6" id="KW-1133">Transmembrane helix</keyword>
<accession>A0AAV2R5K6</accession>
<sequence length="685" mass="77645">ICSIKCHCNHSNLLNCKLFCNLVYIYRERKRHPVRILLEQSDPFGLMAAYHQNQPVIVTVAVGTSSIENQDKLHDNNVTISINLQPKAHMFVARIVPEMLHVQVNETASWEAVLGLMSQEGTLPQDNDAGKSSVMTPQKLGPQILQTISLRNYGPSPIAPQQFTIKLPLTLDGTPESLPLLYLSQAPTTHGPVNCTLPMIDYLHLADKRDQFSTEIPEKVSHYEVPVTTEYTEDGFTSSTLGSSEIKTKQNNAVATKPYTWEETENNTVAKNPYNWEEIENTVAMKPYTEEEIENNIVGTKPYTQEDIDNNTVATKPYSPVVTKPYSHEEIENNSIYTEKLDTGRGKKNRTKRSIEANEIDQINNSDIEEVMTNKSTNISTSDNKNENNISSKPYNKNVTPLKFGTVLPTESIENDTYNKMKEGSNTEADSSEYSTMLNQVVSLESSTAKDDKENSTEKRLKNVDCNTIPCQEIVCSVDELNKDEVVSVELRVRVVVAVFDKISGNFTAINIGSELEVEPTESWVKVQLRDEETGTMLNLRRPKKEQSWEDLLGMMDLWYWLLALLISVLVILIIMLCLWKAGFFKRNRAGENSSLITQPNKKYSNEDNNSRKRKDSEVSHNKNMDTNKKKDSADTDKQGSLKEKKERRASITNKKKTEVRKDSSDKDYPVRKVTRISMMDNAYE</sequence>
<feature type="non-terminal residue" evidence="8">
    <location>
        <position position="685"/>
    </location>
</feature>
<evidence type="ECO:0000256" key="5">
    <source>
        <dbReference type="SAM" id="MobiDB-lite"/>
    </source>
</evidence>
<evidence type="ECO:0000256" key="2">
    <source>
        <dbReference type="ARBA" id="ARBA00023037"/>
    </source>
</evidence>
<feature type="region of interest" description="Disordered" evidence="5">
    <location>
        <begin position="596"/>
        <end position="685"/>
    </location>
</feature>
<evidence type="ECO:0000256" key="4">
    <source>
        <dbReference type="ARBA" id="ARBA00023180"/>
    </source>
</evidence>
<feature type="non-terminal residue" evidence="8">
    <location>
        <position position="1"/>
    </location>
</feature>
<evidence type="ECO:0000313" key="8">
    <source>
        <dbReference type="EMBL" id="CAL4113832.1"/>
    </source>
</evidence>
<proteinExistence type="predicted"/>
<evidence type="ECO:0000259" key="7">
    <source>
        <dbReference type="Pfam" id="PF20806"/>
    </source>
</evidence>
<dbReference type="GO" id="GO:0033627">
    <property type="term" value="P:cell adhesion mediated by integrin"/>
    <property type="evidence" value="ECO:0007669"/>
    <property type="project" value="TreeGrafter"/>
</dbReference>
<feature type="transmembrane region" description="Helical" evidence="6">
    <location>
        <begin position="558"/>
        <end position="580"/>
    </location>
</feature>
<evidence type="ECO:0000256" key="1">
    <source>
        <dbReference type="ARBA" id="ARBA00004479"/>
    </source>
</evidence>
<dbReference type="SUPFAM" id="SSF69179">
    <property type="entry name" value="Integrin domains"/>
    <property type="match status" value="1"/>
</dbReference>
<evidence type="ECO:0000256" key="3">
    <source>
        <dbReference type="ARBA" id="ARBA00023136"/>
    </source>
</evidence>
<dbReference type="PANTHER" id="PTHR23220">
    <property type="entry name" value="INTEGRIN ALPHA"/>
    <property type="match status" value="1"/>
</dbReference>
<dbReference type="EMBL" id="CAXKWB010015448">
    <property type="protein sequence ID" value="CAL4113832.1"/>
    <property type="molecule type" value="Genomic_DNA"/>
</dbReference>
<dbReference type="GO" id="GO:0009897">
    <property type="term" value="C:external side of plasma membrane"/>
    <property type="evidence" value="ECO:0007669"/>
    <property type="project" value="TreeGrafter"/>
</dbReference>
<keyword evidence="9" id="KW-1185">Reference proteome</keyword>
<comment type="caution">
    <text evidence="8">The sequence shown here is derived from an EMBL/GenBank/DDBJ whole genome shotgun (WGS) entry which is preliminary data.</text>
</comment>
<gene>
    <name evidence="8" type="ORF">MNOR_LOCUS20206</name>
</gene>
<dbReference type="PRINTS" id="PR01185">
    <property type="entry name" value="INTEGRINA"/>
</dbReference>